<dbReference type="GO" id="GO:0009055">
    <property type="term" value="F:electron transfer activity"/>
    <property type="evidence" value="ECO:0007669"/>
    <property type="project" value="TreeGrafter"/>
</dbReference>
<proteinExistence type="inferred from homology"/>
<feature type="domain" description="4Fe-4S Mo/W bis-MGD-type" evidence="8">
    <location>
        <begin position="13"/>
        <end position="71"/>
    </location>
</feature>
<dbReference type="GO" id="GO:0009061">
    <property type="term" value="P:anaerobic respiration"/>
    <property type="evidence" value="ECO:0007669"/>
    <property type="project" value="TreeGrafter"/>
</dbReference>
<dbReference type="Gene3D" id="3.40.50.740">
    <property type="match status" value="1"/>
</dbReference>
<protein>
    <recommendedName>
        <fullName evidence="8">4Fe-4S Mo/W bis-MGD-type domain-containing protein</fullName>
    </recommendedName>
</protein>
<dbReference type="AlphaFoldDB" id="A0A0F9RIK2"/>
<organism evidence="9">
    <name type="scientific">marine sediment metagenome</name>
    <dbReference type="NCBI Taxonomy" id="412755"/>
    <lineage>
        <taxon>unclassified sequences</taxon>
        <taxon>metagenomes</taxon>
        <taxon>ecological metagenomes</taxon>
    </lineage>
</organism>
<evidence type="ECO:0000256" key="7">
    <source>
        <dbReference type="ARBA" id="ARBA00023014"/>
    </source>
</evidence>
<reference evidence="9" key="1">
    <citation type="journal article" date="2015" name="Nature">
        <title>Complex archaea that bridge the gap between prokaryotes and eukaryotes.</title>
        <authorList>
            <person name="Spang A."/>
            <person name="Saw J.H."/>
            <person name="Jorgensen S.L."/>
            <person name="Zaremba-Niedzwiedzka K."/>
            <person name="Martijn J."/>
            <person name="Lind A.E."/>
            <person name="van Eijk R."/>
            <person name="Schleper C."/>
            <person name="Guy L."/>
            <person name="Ettema T.J."/>
        </authorList>
    </citation>
    <scope>NUCLEOTIDE SEQUENCE</scope>
</reference>
<dbReference type="PANTHER" id="PTHR43742">
    <property type="entry name" value="TRIMETHYLAMINE-N-OXIDE REDUCTASE"/>
    <property type="match status" value="1"/>
</dbReference>
<keyword evidence="7" id="KW-0411">Iron-sulfur</keyword>
<dbReference type="Pfam" id="PF00384">
    <property type="entry name" value="Molybdopterin"/>
    <property type="match status" value="1"/>
</dbReference>
<evidence type="ECO:0000256" key="4">
    <source>
        <dbReference type="ARBA" id="ARBA00022723"/>
    </source>
</evidence>
<dbReference type="GO" id="GO:0030151">
    <property type="term" value="F:molybdenum ion binding"/>
    <property type="evidence" value="ECO:0007669"/>
    <property type="project" value="TreeGrafter"/>
</dbReference>
<dbReference type="InterPro" id="IPR006963">
    <property type="entry name" value="Mopterin_OxRdtase_4Fe-4S_dom"/>
</dbReference>
<dbReference type="Gene3D" id="3.30.2070.10">
    <property type="entry name" value="Formate dehydrogenase/DMSO reductase"/>
    <property type="match status" value="1"/>
</dbReference>
<dbReference type="PROSITE" id="PS00932">
    <property type="entry name" value="MOLYBDOPTERIN_PROK_3"/>
    <property type="match status" value="1"/>
</dbReference>
<dbReference type="GO" id="GO:0030288">
    <property type="term" value="C:outer membrane-bounded periplasmic space"/>
    <property type="evidence" value="ECO:0007669"/>
    <property type="project" value="TreeGrafter"/>
</dbReference>
<evidence type="ECO:0000259" key="8">
    <source>
        <dbReference type="PROSITE" id="PS51669"/>
    </source>
</evidence>
<sequence>MENQEKQQEVDEVKFVRTSAAFDCGGRCPLKFHVKNGKIIRVEGDDLVDEENQLRTCLKCRALRKYIYHPKRLKYPLKRVGPKGEGKFKRISWDEALDEIAEKLKYTKEKYGNEAIFLPMSGGYIAAYHNPVVAMVRLFTHFGGFSTHHGNISSEGAVWATMTQYASPFVGHSREDMLNSKLIILWGWNPAKMNSGTDALYNLVKAHEKGAKVISINPKYSDTDVIVADQWIPIIPGTDVAMMVAMANVMITENLHDQSFLDKYTVGFDKFKEYVMGQEDGVEKTPEWAEKICNVPAETIRELTREYATTKPAALMDCQGPARSAMGGQYNRGAMTLSAMTGNVGRKGGAACGGLMGIPIAHMFFGPIILPPSRNPVEQNHPDRISVRGSVNLKHRLRTRVHSNNIFDQILEGKEGGYPYNVKFGWFCCNNFLNQLGNTNRNAEALKKLDYMVSVELFMTPTARYADIILPTTSMAERSDITRPWPSGPYFGYMNKAIEPIGECKHDITIAELLAEKLGIEDFKKIDETRQLKKFWRGTTDIKKYVTDYDKYKEDGIWRVKLDEPYVAFKKQIEDIENNPFKTPSGKIEIFSQRVADINDPHLPPIPKYMSTWEDRFDPLTEKYPLQMLSPHPKNRVHSELYHVEWLKEVDPHRCWINSADAEPRGIKTGDLLYVHNNRGILSIEAWVTERVIPGVIIIHEGAWYTPDEEGIDRGGCANTLTKNAYAPDGACCLKTCLVQVSKDKPEVK</sequence>
<keyword evidence="5" id="KW-0560">Oxidoreductase</keyword>
<dbReference type="Gene3D" id="2.40.40.20">
    <property type="match status" value="1"/>
</dbReference>
<dbReference type="GO" id="GO:0016491">
    <property type="term" value="F:oxidoreductase activity"/>
    <property type="evidence" value="ECO:0007669"/>
    <property type="project" value="UniProtKB-KW"/>
</dbReference>
<evidence type="ECO:0000256" key="5">
    <source>
        <dbReference type="ARBA" id="ARBA00023002"/>
    </source>
</evidence>
<evidence type="ECO:0000313" key="9">
    <source>
        <dbReference type="EMBL" id="KKN17118.1"/>
    </source>
</evidence>
<dbReference type="Pfam" id="PF04879">
    <property type="entry name" value="Molybdop_Fe4S4"/>
    <property type="match status" value="1"/>
</dbReference>
<keyword evidence="6" id="KW-0408">Iron</keyword>
<dbReference type="PROSITE" id="PS51669">
    <property type="entry name" value="4FE4S_MOW_BIS_MGD"/>
    <property type="match status" value="1"/>
</dbReference>
<dbReference type="PROSITE" id="PS00490">
    <property type="entry name" value="MOLYBDOPTERIN_PROK_2"/>
    <property type="match status" value="1"/>
</dbReference>
<dbReference type="SMART" id="SM00926">
    <property type="entry name" value="Molybdop_Fe4S4"/>
    <property type="match status" value="1"/>
</dbReference>
<dbReference type="EMBL" id="LAZR01003554">
    <property type="protein sequence ID" value="KKN17118.1"/>
    <property type="molecule type" value="Genomic_DNA"/>
</dbReference>
<keyword evidence="3" id="KW-0500">Molybdenum</keyword>
<gene>
    <name evidence="9" type="ORF">LCGC14_0969050</name>
</gene>
<dbReference type="Gene3D" id="3.40.50.12440">
    <property type="match status" value="1"/>
</dbReference>
<accession>A0A0F9RIK2</accession>
<dbReference type="InterPro" id="IPR006656">
    <property type="entry name" value="Mopterin_OxRdtase"/>
</dbReference>
<keyword evidence="4" id="KW-0479">Metal-binding</keyword>
<dbReference type="InterPro" id="IPR050612">
    <property type="entry name" value="Prok_Mopterin_Oxidored"/>
</dbReference>
<evidence type="ECO:0000256" key="1">
    <source>
        <dbReference type="ARBA" id="ARBA00001942"/>
    </source>
</evidence>
<dbReference type="Gene3D" id="3.40.228.10">
    <property type="entry name" value="Dimethylsulfoxide Reductase, domain 2"/>
    <property type="match status" value="1"/>
</dbReference>
<dbReference type="GO" id="GO:0043546">
    <property type="term" value="F:molybdopterin cofactor binding"/>
    <property type="evidence" value="ECO:0007669"/>
    <property type="project" value="InterPro"/>
</dbReference>
<dbReference type="PANTHER" id="PTHR43742:SF3">
    <property type="entry name" value="DIMETHYL SULFOXIDE REDUCTASE DMSA"/>
    <property type="match status" value="1"/>
</dbReference>
<evidence type="ECO:0000256" key="6">
    <source>
        <dbReference type="ARBA" id="ARBA00023004"/>
    </source>
</evidence>
<dbReference type="GO" id="GO:0051536">
    <property type="term" value="F:iron-sulfur cluster binding"/>
    <property type="evidence" value="ECO:0007669"/>
    <property type="project" value="UniProtKB-KW"/>
</dbReference>
<comment type="caution">
    <text evidence="9">The sequence shown here is derived from an EMBL/GenBank/DDBJ whole genome shotgun (WGS) entry which is preliminary data.</text>
</comment>
<dbReference type="Pfam" id="PF01568">
    <property type="entry name" value="Molydop_binding"/>
    <property type="match status" value="1"/>
</dbReference>
<dbReference type="InterPro" id="IPR006655">
    <property type="entry name" value="Mopterin_OxRdtase_prok_CS"/>
</dbReference>
<comment type="similarity">
    <text evidence="2">Belongs to the prokaryotic molybdopterin-containing oxidoreductase family.</text>
</comment>
<dbReference type="SUPFAM" id="SSF53706">
    <property type="entry name" value="Formate dehydrogenase/DMSO reductase, domains 1-3"/>
    <property type="match status" value="1"/>
</dbReference>
<evidence type="ECO:0000256" key="3">
    <source>
        <dbReference type="ARBA" id="ARBA00022505"/>
    </source>
</evidence>
<dbReference type="SUPFAM" id="SSF50692">
    <property type="entry name" value="ADC-like"/>
    <property type="match status" value="1"/>
</dbReference>
<name>A0A0F9RIK2_9ZZZZ</name>
<evidence type="ECO:0000256" key="2">
    <source>
        <dbReference type="ARBA" id="ARBA00010312"/>
    </source>
</evidence>
<dbReference type="InterPro" id="IPR006657">
    <property type="entry name" value="MoPterin_dinucl-bd_dom"/>
</dbReference>
<dbReference type="InterPro" id="IPR009010">
    <property type="entry name" value="Asp_de-COase-like_dom_sf"/>
</dbReference>
<comment type="cofactor">
    <cofactor evidence="1">
        <name>Mo-bis(molybdopterin guanine dinucleotide)</name>
        <dbReference type="ChEBI" id="CHEBI:60539"/>
    </cofactor>
</comment>